<dbReference type="InterPro" id="IPR036508">
    <property type="entry name" value="Chitin-bd_dom_sf"/>
</dbReference>
<feature type="domain" description="VWFA" evidence="1">
    <location>
        <begin position="196"/>
        <end position="370"/>
    </location>
</feature>
<keyword evidence="3" id="KW-1185">Reference proteome</keyword>
<dbReference type="GO" id="GO:0008061">
    <property type="term" value="F:chitin binding"/>
    <property type="evidence" value="ECO:0007669"/>
    <property type="project" value="InterPro"/>
</dbReference>
<dbReference type="PANTHER" id="PTHR24020">
    <property type="entry name" value="COLLAGEN ALPHA"/>
    <property type="match status" value="1"/>
</dbReference>
<reference evidence="2" key="2">
    <citation type="submission" date="2020-11" db="EMBL/GenBank/DDBJ databases">
        <authorList>
            <person name="McCartney M.A."/>
            <person name="Auch B."/>
            <person name="Kono T."/>
            <person name="Mallez S."/>
            <person name="Becker A."/>
            <person name="Gohl D.M."/>
            <person name="Silverstein K.A.T."/>
            <person name="Koren S."/>
            <person name="Bechman K.B."/>
            <person name="Herman A."/>
            <person name="Abrahante J.E."/>
            <person name="Garbe J."/>
        </authorList>
    </citation>
    <scope>NUCLEOTIDE SEQUENCE</scope>
    <source>
        <strain evidence="2">Duluth1</strain>
        <tissue evidence="2">Whole animal</tissue>
    </source>
</reference>
<dbReference type="SUPFAM" id="SSF53300">
    <property type="entry name" value="vWA-like"/>
    <property type="match status" value="1"/>
</dbReference>
<dbReference type="EMBL" id="JAIWYP010000007">
    <property type="protein sequence ID" value="KAH3791329.1"/>
    <property type="molecule type" value="Genomic_DNA"/>
</dbReference>
<comment type="caution">
    <text evidence="2">The sequence shown here is derived from an EMBL/GenBank/DDBJ whole genome shotgun (WGS) entry which is preliminary data.</text>
</comment>
<dbReference type="SMART" id="SM00494">
    <property type="entry name" value="ChtBD2"/>
    <property type="match status" value="3"/>
</dbReference>
<dbReference type="InterPro" id="IPR002557">
    <property type="entry name" value="Chitin-bd_dom"/>
</dbReference>
<proteinExistence type="predicted"/>
<dbReference type="PANTHER" id="PTHR24020:SF84">
    <property type="entry name" value="VWFA DOMAIN-CONTAINING PROTEIN"/>
    <property type="match status" value="1"/>
</dbReference>
<protein>
    <recommendedName>
        <fullName evidence="1">VWFA domain-containing protein</fullName>
    </recommendedName>
</protein>
<accession>A0A9D4J0E2</accession>
<dbReference type="Pfam" id="PF00092">
    <property type="entry name" value="VWA"/>
    <property type="match status" value="1"/>
</dbReference>
<reference evidence="2" key="1">
    <citation type="journal article" date="2019" name="bioRxiv">
        <title>The Genome of the Zebra Mussel, Dreissena polymorpha: A Resource for Invasive Species Research.</title>
        <authorList>
            <person name="McCartney M.A."/>
            <person name="Auch B."/>
            <person name="Kono T."/>
            <person name="Mallez S."/>
            <person name="Zhang Y."/>
            <person name="Obille A."/>
            <person name="Becker A."/>
            <person name="Abrahante J.E."/>
            <person name="Garbe J."/>
            <person name="Badalamenti J.P."/>
            <person name="Herman A."/>
            <person name="Mangelson H."/>
            <person name="Liachko I."/>
            <person name="Sullivan S."/>
            <person name="Sone E.D."/>
            <person name="Koren S."/>
            <person name="Silverstein K.A.T."/>
            <person name="Beckman K.B."/>
            <person name="Gohl D.M."/>
        </authorList>
    </citation>
    <scope>NUCLEOTIDE SEQUENCE</scope>
    <source>
        <strain evidence="2">Duluth1</strain>
        <tissue evidence="2">Whole animal</tissue>
    </source>
</reference>
<dbReference type="Gene3D" id="3.40.50.410">
    <property type="entry name" value="von Willebrand factor, type A domain"/>
    <property type="match status" value="1"/>
</dbReference>
<organism evidence="2 3">
    <name type="scientific">Dreissena polymorpha</name>
    <name type="common">Zebra mussel</name>
    <name type="synonym">Mytilus polymorpha</name>
    <dbReference type="NCBI Taxonomy" id="45954"/>
    <lineage>
        <taxon>Eukaryota</taxon>
        <taxon>Metazoa</taxon>
        <taxon>Spiralia</taxon>
        <taxon>Lophotrochozoa</taxon>
        <taxon>Mollusca</taxon>
        <taxon>Bivalvia</taxon>
        <taxon>Autobranchia</taxon>
        <taxon>Heteroconchia</taxon>
        <taxon>Euheterodonta</taxon>
        <taxon>Imparidentia</taxon>
        <taxon>Neoheterodontei</taxon>
        <taxon>Myida</taxon>
        <taxon>Dreissenoidea</taxon>
        <taxon>Dreissenidae</taxon>
        <taxon>Dreissena</taxon>
    </lineage>
</organism>
<dbReference type="AlphaFoldDB" id="A0A9D4J0E2"/>
<evidence type="ECO:0000259" key="1">
    <source>
        <dbReference type="PROSITE" id="PS50234"/>
    </source>
</evidence>
<dbReference type="OrthoDB" id="6132182at2759"/>
<gene>
    <name evidence="2" type="ORF">DPMN_144812</name>
</gene>
<dbReference type="InterPro" id="IPR050525">
    <property type="entry name" value="ECM_Assembly_Org"/>
</dbReference>
<dbReference type="SUPFAM" id="SSF57625">
    <property type="entry name" value="Invertebrate chitin-binding proteins"/>
    <property type="match status" value="1"/>
</dbReference>
<dbReference type="GO" id="GO:0005576">
    <property type="term" value="C:extracellular region"/>
    <property type="evidence" value="ECO:0007669"/>
    <property type="project" value="InterPro"/>
</dbReference>
<dbReference type="InterPro" id="IPR002035">
    <property type="entry name" value="VWF_A"/>
</dbReference>
<name>A0A9D4J0E2_DREPO</name>
<dbReference type="InterPro" id="IPR036465">
    <property type="entry name" value="vWFA_dom_sf"/>
</dbReference>
<dbReference type="SMART" id="SM00327">
    <property type="entry name" value="VWA"/>
    <property type="match status" value="1"/>
</dbReference>
<sequence length="695" mass="76224">MDANIGSYRMRTTSQVTGLMVILLGSSVYPQPLFEEDVFRANTSGPQVVENVLDLIGSTCLLGNRIFLRRAARVESDDGRSADTYRDSFRGGIWNIGESNFNLTTNNLQLSYQYSVVKSHLNVDWSAVTWSDLRKPIISGLAATLLIKAKNMNNIPEDITAQSQIWSIVNPGVPMFTFYSTEIGHRIECDADAMLDLVIILDFQKLPTLDFVDVINFLKGLLDRFRLSMDGTRVGIVTKRLHPTAAWLLNSQASIGYSVVNVLTALRFQAGPTFTGDALKFARETMFKASAGARAGSSKVALLLTDTVTEPVYAREEAKHLRDEGISLKVVQLTNASSDPDVELLVERPACLNARQVTSFKEMQTLVDRLTSELCRAPAVLLPGNYTYPCHHTLVARLPDSSNGISVKATMAGAGAEVFAATRYPLPDETSHDIRLQAGHVLYIRGSDPMYIRVKGQRSSCTGDLTIEIKETDTFRGLPGVCAIAGTVRPCTDAEMTLATSDVILVRDTVTQNLCDSRNRSVETYPHPVDNHKFLMCDQADNLYVGICPVGITSCVHTSSGCKYSNPCSPELLLSGVRSQMEPCGNQSNYVTCTSLGVAEVTSCPPAQVWNHDTARCVFKYVHAITGIGSNADDQSVVNPCIHAHEDHMYFPYPGASNKYIFCDHYGNAYAQTCRSGVWNEQMKICTDVNANVLG</sequence>
<dbReference type="Proteomes" id="UP000828390">
    <property type="component" value="Unassembled WGS sequence"/>
</dbReference>
<evidence type="ECO:0000313" key="2">
    <source>
        <dbReference type="EMBL" id="KAH3791329.1"/>
    </source>
</evidence>
<evidence type="ECO:0000313" key="3">
    <source>
        <dbReference type="Proteomes" id="UP000828390"/>
    </source>
</evidence>
<dbReference type="PROSITE" id="PS50234">
    <property type="entry name" value="VWFA"/>
    <property type="match status" value="1"/>
</dbReference>